<dbReference type="SMART" id="SM01005">
    <property type="entry name" value="Ala_racemase_C"/>
    <property type="match status" value="1"/>
</dbReference>
<evidence type="ECO:0000256" key="1">
    <source>
        <dbReference type="ARBA" id="ARBA00000316"/>
    </source>
</evidence>
<evidence type="ECO:0000256" key="7">
    <source>
        <dbReference type="HAMAP-Rule" id="MF_01201"/>
    </source>
</evidence>
<evidence type="ECO:0000313" key="11">
    <source>
        <dbReference type="EMBL" id="PPQ32452.1"/>
    </source>
</evidence>
<dbReference type="CDD" id="cd00430">
    <property type="entry name" value="PLPDE_III_AR"/>
    <property type="match status" value="1"/>
</dbReference>
<gene>
    <name evidence="11" type="ORF">CCR94_05650</name>
</gene>
<dbReference type="GO" id="GO:0008784">
    <property type="term" value="F:alanine racemase activity"/>
    <property type="evidence" value="ECO:0007669"/>
    <property type="project" value="UniProtKB-UniRule"/>
</dbReference>
<dbReference type="InterPro" id="IPR001608">
    <property type="entry name" value="Ala_racemase_N"/>
</dbReference>
<dbReference type="GO" id="GO:0005829">
    <property type="term" value="C:cytosol"/>
    <property type="evidence" value="ECO:0007669"/>
    <property type="project" value="TreeGrafter"/>
</dbReference>
<dbReference type="SUPFAM" id="SSF51419">
    <property type="entry name" value="PLP-binding barrel"/>
    <property type="match status" value="1"/>
</dbReference>
<dbReference type="GO" id="GO:0030632">
    <property type="term" value="P:D-alanine biosynthetic process"/>
    <property type="evidence" value="ECO:0007669"/>
    <property type="project" value="UniProtKB-UniRule"/>
</dbReference>
<dbReference type="NCBIfam" id="TIGR00492">
    <property type="entry name" value="alr"/>
    <property type="match status" value="1"/>
</dbReference>
<dbReference type="OrthoDB" id="9813814at2"/>
<protein>
    <recommendedName>
        <fullName evidence="4 7">Alanine racemase</fullName>
        <ecNumber evidence="4 7">5.1.1.1</ecNumber>
    </recommendedName>
</protein>
<keyword evidence="6 7" id="KW-0413">Isomerase</keyword>
<keyword evidence="5 7" id="KW-0663">Pyridoxal phosphate</keyword>
<feature type="active site" description="Proton acceptor; specific for D-alanine" evidence="7">
    <location>
        <position position="50"/>
    </location>
</feature>
<name>A0A2S6NCW4_9HYPH</name>
<evidence type="ECO:0000259" key="10">
    <source>
        <dbReference type="SMART" id="SM01005"/>
    </source>
</evidence>
<sequence length="376" mass="40436">MPEFALLAADRADGRENSQAILTVDLDALADNWRLLKGRARGAECAAVVKADAYGIGLRPAAKKLLAAGCKTFFVAHLAEAEFLRDIAPEARIFALNGLPPGSSALFARKNLCPVLGSLPEMEEWAAFCRAENRKYDAAVHIDTGMNRLGLVKPDFPRALDLLDAFTPALIMTHFVSAEDASAPRNRAQIERFEEACGLFPPMRASLCNSSGMFLEEAPVFDLTRPGYALYGGNPTPGSDNPMNPVVSLEAVILQVRDIRAGEAAGYNARWTAPSRRRLATIGLGYADGFPRSASCGDIGADVFAGGAWCPVVGRISMDLSIIDISDAASLKRGDRVEVLGDHISVDDLGRWSGTIGYEILTDLGRRHKRVYVGGD</sequence>
<comment type="catalytic activity">
    <reaction evidence="1 7">
        <text>L-alanine = D-alanine</text>
        <dbReference type="Rhea" id="RHEA:20249"/>
        <dbReference type="ChEBI" id="CHEBI:57416"/>
        <dbReference type="ChEBI" id="CHEBI:57972"/>
        <dbReference type="EC" id="5.1.1.1"/>
    </reaction>
</comment>
<dbReference type="InterPro" id="IPR009006">
    <property type="entry name" value="Ala_racemase/Decarboxylase_C"/>
</dbReference>
<dbReference type="AlphaFoldDB" id="A0A2S6NCW4"/>
<evidence type="ECO:0000256" key="3">
    <source>
        <dbReference type="ARBA" id="ARBA00007880"/>
    </source>
</evidence>
<dbReference type="InterPro" id="IPR020622">
    <property type="entry name" value="Ala_racemase_pyridoxalP-BS"/>
</dbReference>
<dbReference type="InterPro" id="IPR000821">
    <property type="entry name" value="Ala_racemase"/>
</dbReference>
<dbReference type="InterPro" id="IPR011079">
    <property type="entry name" value="Ala_racemase_C"/>
</dbReference>
<dbReference type="HAMAP" id="MF_01201">
    <property type="entry name" value="Ala_racemase"/>
    <property type="match status" value="1"/>
</dbReference>
<reference evidence="11 12" key="1">
    <citation type="journal article" date="2018" name="Arch. Microbiol.">
        <title>New insights into the metabolic potential of the phototrophic purple bacterium Rhodopila globiformis DSM 161(T) from its draft genome sequence and evidence for a vanadium-dependent nitrogenase.</title>
        <authorList>
            <person name="Imhoff J.F."/>
            <person name="Rahn T."/>
            <person name="Kunzel S."/>
            <person name="Neulinger S.C."/>
        </authorList>
    </citation>
    <scope>NUCLEOTIDE SEQUENCE [LARGE SCALE GENOMIC DNA]</scope>
    <source>
        <strain evidence="11 12">DSM 16996</strain>
    </source>
</reference>
<dbReference type="PRINTS" id="PR00992">
    <property type="entry name" value="ALARACEMASE"/>
</dbReference>
<proteinExistence type="inferred from homology"/>
<dbReference type="SUPFAM" id="SSF50621">
    <property type="entry name" value="Alanine racemase C-terminal domain-like"/>
    <property type="match status" value="1"/>
</dbReference>
<evidence type="ECO:0000256" key="2">
    <source>
        <dbReference type="ARBA" id="ARBA00001933"/>
    </source>
</evidence>
<dbReference type="GO" id="GO:0030170">
    <property type="term" value="F:pyridoxal phosphate binding"/>
    <property type="evidence" value="ECO:0007669"/>
    <property type="project" value="UniProtKB-UniRule"/>
</dbReference>
<dbReference type="PANTHER" id="PTHR30511">
    <property type="entry name" value="ALANINE RACEMASE"/>
    <property type="match status" value="1"/>
</dbReference>
<evidence type="ECO:0000256" key="4">
    <source>
        <dbReference type="ARBA" id="ARBA00013089"/>
    </source>
</evidence>
<comment type="caution">
    <text evidence="11">The sequence shown here is derived from an EMBL/GenBank/DDBJ whole genome shotgun (WGS) entry which is preliminary data.</text>
</comment>
<dbReference type="Gene3D" id="3.20.20.10">
    <property type="entry name" value="Alanine racemase"/>
    <property type="match status" value="1"/>
</dbReference>
<dbReference type="PROSITE" id="PS00395">
    <property type="entry name" value="ALANINE_RACEMASE"/>
    <property type="match status" value="1"/>
</dbReference>
<dbReference type="UniPathway" id="UPA00042">
    <property type="reaction ID" value="UER00497"/>
</dbReference>
<comment type="function">
    <text evidence="7">Catalyzes the interconversion of L-alanine and D-alanine. May also act on other amino acids.</text>
</comment>
<comment type="pathway">
    <text evidence="7">Amino-acid biosynthesis; D-alanine biosynthesis; D-alanine from L-alanine: step 1/1.</text>
</comment>
<evidence type="ECO:0000256" key="9">
    <source>
        <dbReference type="PIRSR" id="PIRSR600821-52"/>
    </source>
</evidence>
<dbReference type="PANTHER" id="PTHR30511:SF0">
    <property type="entry name" value="ALANINE RACEMASE, CATABOLIC-RELATED"/>
    <property type="match status" value="1"/>
</dbReference>
<dbReference type="EC" id="5.1.1.1" evidence="4 7"/>
<feature type="modified residue" description="N6-(pyridoxal phosphate)lysine" evidence="7 8">
    <location>
        <position position="50"/>
    </location>
</feature>
<feature type="binding site" evidence="7 9">
    <location>
        <position position="318"/>
    </location>
    <ligand>
        <name>substrate</name>
    </ligand>
</feature>
<keyword evidence="12" id="KW-1185">Reference proteome</keyword>
<evidence type="ECO:0000313" key="12">
    <source>
        <dbReference type="Proteomes" id="UP000239089"/>
    </source>
</evidence>
<dbReference type="Proteomes" id="UP000239089">
    <property type="component" value="Unassembled WGS sequence"/>
</dbReference>
<comment type="similarity">
    <text evidence="3 7">Belongs to the alanine racemase family.</text>
</comment>
<feature type="binding site" evidence="7 9">
    <location>
        <position position="148"/>
    </location>
    <ligand>
        <name>substrate</name>
    </ligand>
</feature>
<organism evidence="11 12">
    <name type="scientific">Rhodoblastus sphagnicola</name>
    <dbReference type="NCBI Taxonomy" id="333368"/>
    <lineage>
        <taxon>Bacteria</taxon>
        <taxon>Pseudomonadati</taxon>
        <taxon>Pseudomonadota</taxon>
        <taxon>Alphaproteobacteria</taxon>
        <taxon>Hyphomicrobiales</taxon>
        <taxon>Rhodoblastaceae</taxon>
        <taxon>Rhodoblastus</taxon>
    </lineage>
</organism>
<feature type="domain" description="Alanine racemase C-terminal" evidence="10">
    <location>
        <begin position="246"/>
        <end position="373"/>
    </location>
</feature>
<dbReference type="Gene3D" id="2.40.37.10">
    <property type="entry name" value="Lyase, Ornithine Decarboxylase, Chain A, domain 1"/>
    <property type="match status" value="1"/>
</dbReference>
<evidence type="ECO:0000256" key="8">
    <source>
        <dbReference type="PIRSR" id="PIRSR600821-50"/>
    </source>
</evidence>
<evidence type="ECO:0000256" key="5">
    <source>
        <dbReference type="ARBA" id="ARBA00022898"/>
    </source>
</evidence>
<dbReference type="EMBL" id="NHSJ01000039">
    <property type="protein sequence ID" value="PPQ32452.1"/>
    <property type="molecule type" value="Genomic_DNA"/>
</dbReference>
<comment type="cofactor">
    <cofactor evidence="2 7 8">
        <name>pyridoxal 5'-phosphate</name>
        <dbReference type="ChEBI" id="CHEBI:597326"/>
    </cofactor>
</comment>
<accession>A0A2S6NCW4</accession>
<evidence type="ECO:0000256" key="6">
    <source>
        <dbReference type="ARBA" id="ARBA00023235"/>
    </source>
</evidence>
<dbReference type="Pfam" id="PF01168">
    <property type="entry name" value="Ala_racemase_N"/>
    <property type="match status" value="1"/>
</dbReference>
<feature type="active site" description="Proton acceptor; specific for L-alanine" evidence="7">
    <location>
        <position position="267"/>
    </location>
</feature>
<dbReference type="InterPro" id="IPR029066">
    <property type="entry name" value="PLP-binding_barrel"/>
</dbReference>
<dbReference type="RefSeq" id="WP_104506908.1">
    <property type="nucleotide sequence ID" value="NZ_JACIGC010000001.1"/>
</dbReference>
<dbReference type="Pfam" id="PF00842">
    <property type="entry name" value="Ala_racemase_C"/>
    <property type="match status" value="1"/>
</dbReference>